<sequence>MPPQSHAPQPRPSLPALLAYTSLFIATSTANPPSSPIRPNDVLAFSSAIADRRHLSHPHAEPASLAPRALSGTDLVGGWRLVVKEWEAIFAPSSAGTVRVLSDFYASIFETLVRDNRSEISSAETLSFTYGALRMSLRAVGRAVPWDVGGVLLKRLRELTWAGLTGLFSVAVWFLKGMGFWSVIVVVLMVWQRGGEDVVQNVIT</sequence>
<keyword evidence="2" id="KW-0732">Signal</keyword>
<evidence type="ECO:0000313" key="3">
    <source>
        <dbReference type="EMBL" id="CAF9934360.1"/>
    </source>
</evidence>
<dbReference type="Proteomes" id="UP000664534">
    <property type="component" value="Unassembled WGS sequence"/>
</dbReference>
<comment type="caution">
    <text evidence="3">The sequence shown here is derived from an EMBL/GenBank/DDBJ whole genome shotgun (WGS) entry which is preliminary data.</text>
</comment>
<name>A0A8H3IUP4_9LECA</name>
<keyword evidence="1" id="KW-1133">Transmembrane helix</keyword>
<accession>A0A8H3IUP4</accession>
<feature type="transmembrane region" description="Helical" evidence="1">
    <location>
        <begin position="161"/>
        <end position="191"/>
    </location>
</feature>
<protein>
    <submittedName>
        <fullName evidence="3">Uncharacterized protein</fullName>
    </submittedName>
</protein>
<feature type="chain" id="PRO_5034491276" evidence="2">
    <location>
        <begin position="31"/>
        <end position="204"/>
    </location>
</feature>
<keyword evidence="1" id="KW-0812">Transmembrane</keyword>
<dbReference type="OrthoDB" id="10301050at2759"/>
<proteinExistence type="predicted"/>
<keyword evidence="4" id="KW-1185">Reference proteome</keyword>
<reference evidence="3" key="1">
    <citation type="submission" date="2021-03" db="EMBL/GenBank/DDBJ databases">
        <authorList>
            <person name="Tagirdzhanova G."/>
        </authorList>
    </citation>
    <scope>NUCLEOTIDE SEQUENCE</scope>
</reference>
<evidence type="ECO:0000313" key="4">
    <source>
        <dbReference type="Proteomes" id="UP000664534"/>
    </source>
</evidence>
<dbReference type="EMBL" id="CAJPDT010000076">
    <property type="protein sequence ID" value="CAF9934360.1"/>
    <property type="molecule type" value="Genomic_DNA"/>
</dbReference>
<evidence type="ECO:0000256" key="1">
    <source>
        <dbReference type="SAM" id="Phobius"/>
    </source>
</evidence>
<evidence type="ECO:0000256" key="2">
    <source>
        <dbReference type="SAM" id="SignalP"/>
    </source>
</evidence>
<feature type="signal peptide" evidence="2">
    <location>
        <begin position="1"/>
        <end position="30"/>
    </location>
</feature>
<organism evidence="3 4">
    <name type="scientific">Imshaugia aleurites</name>
    <dbReference type="NCBI Taxonomy" id="172621"/>
    <lineage>
        <taxon>Eukaryota</taxon>
        <taxon>Fungi</taxon>
        <taxon>Dikarya</taxon>
        <taxon>Ascomycota</taxon>
        <taxon>Pezizomycotina</taxon>
        <taxon>Lecanoromycetes</taxon>
        <taxon>OSLEUM clade</taxon>
        <taxon>Lecanoromycetidae</taxon>
        <taxon>Lecanorales</taxon>
        <taxon>Lecanorineae</taxon>
        <taxon>Parmeliaceae</taxon>
        <taxon>Imshaugia</taxon>
    </lineage>
</organism>
<keyword evidence="1" id="KW-0472">Membrane</keyword>
<dbReference type="AlphaFoldDB" id="A0A8H3IUP4"/>
<gene>
    <name evidence="3" type="ORF">IMSHALPRED_009676</name>
</gene>